<gene>
    <name evidence="1" type="ORF">POTOM_034070</name>
</gene>
<evidence type="ECO:0000313" key="1">
    <source>
        <dbReference type="EMBL" id="KAG6760883.1"/>
    </source>
</evidence>
<dbReference type="EMBL" id="JAAWWB010000018">
    <property type="protein sequence ID" value="KAG6760883.1"/>
    <property type="molecule type" value="Genomic_DNA"/>
</dbReference>
<organism evidence="1 2">
    <name type="scientific">Populus tomentosa</name>
    <name type="common">Chinese white poplar</name>
    <dbReference type="NCBI Taxonomy" id="118781"/>
    <lineage>
        <taxon>Eukaryota</taxon>
        <taxon>Viridiplantae</taxon>
        <taxon>Streptophyta</taxon>
        <taxon>Embryophyta</taxon>
        <taxon>Tracheophyta</taxon>
        <taxon>Spermatophyta</taxon>
        <taxon>Magnoliopsida</taxon>
        <taxon>eudicotyledons</taxon>
        <taxon>Gunneridae</taxon>
        <taxon>Pentapetalae</taxon>
        <taxon>rosids</taxon>
        <taxon>fabids</taxon>
        <taxon>Malpighiales</taxon>
        <taxon>Salicaceae</taxon>
        <taxon>Saliceae</taxon>
        <taxon>Populus</taxon>
    </lineage>
</organism>
<sequence>MPKRKRKGKVAEPSPLPSTSKLLDASMMLNLPMAGLDGKFTYLDENATLPDLPLYDAGISLVPISNEASREHVLTIPISSCEIS</sequence>
<dbReference type="Proteomes" id="UP000886885">
    <property type="component" value="Chromosome 9D"/>
</dbReference>
<comment type="caution">
    <text evidence="1">The sequence shown here is derived from an EMBL/GenBank/DDBJ whole genome shotgun (WGS) entry which is preliminary data.</text>
</comment>
<keyword evidence="2" id="KW-1185">Reference proteome</keyword>
<reference evidence="1" key="1">
    <citation type="journal article" date="2020" name="bioRxiv">
        <title>Hybrid origin of Populus tomentosa Carr. identified through genome sequencing and phylogenomic analysis.</title>
        <authorList>
            <person name="An X."/>
            <person name="Gao K."/>
            <person name="Chen Z."/>
            <person name="Li J."/>
            <person name="Yang X."/>
            <person name="Yang X."/>
            <person name="Zhou J."/>
            <person name="Guo T."/>
            <person name="Zhao T."/>
            <person name="Huang S."/>
            <person name="Miao D."/>
            <person name="Khan W.U."/>
            <person name="Rao P."/>
            <person name="Ye M."/>
            <person name="Lei B."/>
            <person name="Liao W."/>
            <person name="Wang J."/>
            <person name="Ji L."/>
            <person name="Li Y."/>
            <person name="Guo B."/>
            <person name="Mustafa N.S."/>
            <person name="Li S."/>
            <person name="Yun Q."/>
            <person name="Keller S.R."/>
            <person name="Mao J."/>
            <person name="Zhang R."/>
            <person name="Strauss S.H."/>
        </authorList>
    </citation>
    <scope>NUCLEOTIDE SEQUENCE</scope>
    <source>
        <strain evidence="1">GM15</strain>
        <tissue evidence="1">Leaf</tissue>
    </source>
</reference>
<name>A0A8X7YWF6_POPTO</name>
<proteinExistence type="predicted"/>
<dbReference type="AlphaFoldDB" id="A0A8X7YWF6"/>
<evidence type="ECO:0000313" key="2">
    <source>
        <dbReference type="Proteomes" id="UP000886885"/>
    </source>
</evidence>
<protein>
    <submittedName>
        <fullName evidence="1">Uncharacterized protein</fullName>
    </submittedName>
</protein>
<accession>A0A8X7YWF6</accession>